<feature type="transmembrane region" description="Helical" evidence="5">
    <location>
        <begin position="408"/>
        <end position="427"/>
    </location>
</feature>
<evidence type="ECO:0000256" key="3">
    <source>
        <dbReference type="ARBA" id="ARBA00022989"/>
    </source>
</evidence>
<dbReference type="InterPro" id="IPR051533">
    <property type="entry name" value="WaaL-like"/>
</dbReference>
<evidence type="ECO:0000256" key="5">
    <source>
        <dbReference type="SAM" id="Phobius"/>
    </source>
</evidence>
<dbReference type="Pfam" id="PF04932">
    <property type="entry name" value="Wzy_C"/>
    <property type="match status" value="1"/>
</dbReference>
<feature type="transmembrane region" description="Helical" evidence="5">
    <location>
        <begin position="112"/>
        <end position="133"/>
    </location>
</feature>
<dbReference type="Proteomes" id="UP000070433">
    <property type="component" value="Chromosome"/>
</dbReference>
<feature type="transmembrane region" description="Helical" evidence="5">
    <location>
        <begin position="226"/>
        <end position="248"/>
    </location>
</feature>
<dbReference type="PATRIC" id="fig|94132.3.peg.1978"/>
<keyword evidence="2 5" id="KW-0812">Transmembrane</keyword>
<evidence type="ECO:0000256" key="4">
    <source>
        <dbReference type="ARBA" id="ARBA00023136"/>
    </source>
</evidence>
<keyword evidence="4 5" id="KW-0472">Membrane</keyword>
<sequence length="550" mass="59207">MASGMSPPRAVSLVWLLCVFYPWINPVAGGPSVSVQPWLATATCAALLCAMRAWTTPRFPPALWLALAALLTAARSLPALDTLAFLGGLVLVVAMAGVAHGDGDARREFARAIAAAWLLAALVSSVIALLQYFGAGQAFSPWVSQAPLGEAYGNLRQRNQLASLMAIGLAALLWFVRSGWDWRRAMLPMVLLAAGSAASASRTGALEWVAVLALAALWRGPARRQVLGLAGLGLAVYAVAAVALPWLLANYWGVSGPSVFARFGGNDGCAGRRVLWSNVMHLIGQHPWAGWGWGELDYAHYITLYQGARFCDILDNGHSLPLHLAVELGLPVAVIACGALVWALLRLAPWRETDPSRQLALSVVFAILLHSLLEYPLWYGPFQLAFGLALGLLWPGREPARQPGARGAIASAVGAGCALAALAYAAWDYHRISQIYLAPEARAPQYRADPLAEARASRLFSGHVRFAELTLTPLTRANAQWTYDTALELLHYSPEARVVEKVIESATLLKKDEVALAHLIRFRAAFPKEHAEWARERGLRPAAAPSALKD</sequence>
<dbReference type="PANTHER" id="PTHR37422">
    <property type="entry name" value="TEICHURONIC ACID BIOSYNTHESIS PROTEIN TUAE"/>
    <property type="match status" value="1"/>
</dbReference>
<feature type="domain" description="Virulence factor membrane-bound polymerase C-terminal" evidence="7">
    <location>
        <begin position="359"/>
        <end position="535"/>
    </location>
</feature>
<evidence type="ECO:0000256" key="2">
    <source>
        <dbReference type="ARBA" id="ARBA00022692"/>
    </source>
</evidence>
<dbReference type="Pfam" id="PF15864">
    <property type="entry name" value="PglL_A"/>
    <property type="match status" value="1"/>
</dbReference>
<keyword evidence="10" id="KW-1185">Reference proteome</keyword>
<keyword evidence="3 5" id="KW-1133">Transmembrane helix</keyword>
<evidence type="ECO:0000313" key="10">
    <source>
        <dbReference type="Proteomes" id="UP000070433"/>
    </source>
</evidence>
<protein>
    <recommendedName>
        <fullName evidence="11">Polymerase</fullName>
    </recommendedName>
</protein>
<feature type="domain" description="Protein glycosylation ligase" evidence="8">
    <location>
        <begin position="151"/>
        <end position="174"/>
    </location>
</feature>
<evidence type="ECO:0008006" key="11">
    <source>
        <dbReference type="Google" id="ProtNLM"/>
    </source>
</evidence>
<dbReference type="EMBL" id="CP010951">
    <property type="protein sequence ID" value="AMO23121.1"/>
    <property type="molecule type" value="Genomic_DNA"/>
</dbReference>
<dbReference type="InterPro" id="IPR021797">
    <property type="entry name" value="Wzy_C_2"/>
</dbReference>
<dbReference type="AlphaFoldDB" id="A0A127JSZ3"/>
<evidence type="ECO:0000259" key="7">
    <source>
        <dbReference type="Pfam" id="PF11846"/>
    </source>
</evidence>
<feature type="transmembrane region" description="Helical" evidence="5">
    <location>
        <begin position="83"/>
        <end position="100"/>
    </location>
</feature>
<dbReference type="GO" id="GO:0016020">
    <property type="term" value="C:membrane"/>
    <property type="evidence" value="ECO:0007669"/>
    <property type="project" value="UniProtKB-SubCell"/>
</dbReference>
<accession>A0A127JSZ3</accession>
<evidence type="ECO:0000259" key="6">
    <source>
        <dbReference type="Pfam" id="PF04932"/>
    </source>
</evidence>
<dbReference type="InterPro" id="IPR007016">
    <property type="entry name" value="O-antigen_ligase-rel_domated"/>
</dbReference>
<name>A0A127JSZ3_9BURK</name>
<proteinExistence type="predicted"/>
<evidence type="ECO:0000313" key="9">
    <source>
        <dbReference type="EMBL" id="AMO23121.1"/>
    </source>
</evidence>
<gene>
    <name evidence="9" type="ORF">UC35_09720</name>
</gene>
<evidence type="ECO:0000256" key="1">
    <source>
        <dbReference type="ARBA" id="ARBA00004141"/>
    </source>
</evidence>
<feature type="transmembrane region" description="Helical" evidence="5">
    <location>
        <begin position="324"/>
        <end position="345"/>
    </location>
</feature>
<comment type="subcellular location">
    <subcellularLocation>
        <location evidence="1">Membrane</location>
        <topology evidence="1">Multi-pass membrane protein</topology>
    </subcellularLocation>
</comment>
<dbReference type="PANTHER" id="PTHR37422:SF13">
    <property type="entry name" value="LIPOPOLYSACCHARIDE BIOSYNTHESIS PROTEIN PA4999-RELATED"/>
    <property type="match status" value="1"/>
</dbReference>
<reference evidence="9 10" key="1">
    <citation type="journal article" date="2014" name="Int. J. Syst. Evol. Microbiol.">
        <title>Ramlibacter solisilvae sp. nov., isolated from forest soil, and emended description of the genus Ramlibacter.</title>
        <authorList>
            <person name="Lee H.J."/>
            <person name="Lee S.H."/>
            <person name="Lee S.S."/>
            <person name="Lee J.S."/>
            <person name="Kim Y."/>
            <person name="Kim S.C."/>
            <person name="Jeon C.O."/>
        </authorList>
    </citation>
    <scope>NUCLEOTIDE SEQUENCE [LARGE SCALE GENOMIC DNA]</scope>
    <source>
        <strain evidence="9 10">5-10</strain>
    </source>
</reference>
<dbReference type="Pfam" id="PF11846">
    <property type="entry name" value="Wzy_C_2"/>
    <property type="match status" value="1"/>
</dbReference>
<organism evidence="9 10">
    <name type="scientific">Ramlibacter tataouinensis</name>
    <dbReference type="NCBI Taxonomy" id="94132"/>
    <lineage>
        <taxon>Bacteria</taxon>
        <taxon>Pseudomonadati</taxon>
        <taxon>Pseudomonadota</taxon>
        <taxon>Betaproteobacteria</taxon>
        <taxon>Burkholderiales</taxon>
        <taxon>Comamonadaceae</taxon>
        <taxon>Ramlibacter</taxon>
    </lineage>
</organism>
<dbReference type="InterPro" id="IPR031726">
    <property type="entry name" value="PglL_A"/>
</dbReference>
<evidence type="ECO:0000259" key="8">
    <source>
        <dbReference type="Pfam" id="PF15864"/>
    </source>
</evidence>
<feature type="transmembrane region" description="Helical" evidence="5">
    <location>
        <begin position="357"/>
        <end position="373"/>
    </location>
</feature>
<feature type="transmembrane region" description="Helical" evidence="5">
    <location>
        <begin position="161"/>
        <end position="180"/>
    </location>
</feature>
<feature type="domain" description="O-antigen ligase-related" evidence="6">
    <location>
        <begin position="189"/>
        <end position="336"/>
    </location>
</feature>